<organism evidence="2 3">
    <name type="scientific">Emticicia agri</name>
    <dbReference type="NCBI Taxonomy" id="2492393"/>
    <lineage>
        <taxon>Bacteria</taxon>
        <taxon>Pseudomonadati</taxon>
        <taxon>Bacteroidota</taxon>
        <taxon>Cytophagia</taxon>
        <taxon>Cytophagales</taxon>
        <taxon>Leadbetterellaceae</taxon>
        <taxon>Emticicia</taxon>
    </lineage>
</organism>
<dbReference type="Proteomes" id="UP000293162">
    <property type="component" value="Unassembled WGS sequence"/>
</dbReference>
<evidence type="ECO:0000313" key="2">
    <source>
        <dbReference type="EMBL" id="RYU93399.1"/>
    </source>
</evidence>
<dbReference type="RefSeq" id="WP_130023474.1">
    <property type="nucleotide sequence ID" value="NZ_SEWF01000046.1"/>
</dbReference>
<evidence type="ECO:0000256" key="1">
    <source>
        <dbReference type="SAM" id="Phobius"/>
    </source>
</evidence>
<name>A0A4Q5LV42_9BACT</name>
<keyword evidence="3" id="KW-1185">Reference proteome</keyword>
<keyword evidence="1" id="KW-0812">Transmembrane</keyword>
<dbReference type="OrthoDB" id="9796461at2"/>
<evidence type="ECO:0000313" key="3">
    <source>
        <dbReference type="Proteomes" id="UP000293162"/>
    </source>
</evidence>
<feature type="transmembrane region" description="Helical" evidence="1">
    <location>
        <begin position="53"/>
        <end position="74"/>
    </location>
</feature>
<proteinExistence type="predicted"/>
<gene>
    <name evidence="2" type="ORF">EWM59_22315</name>
</gene>
<sequence>MAAISPKVFLYRFSSKITSHIAALSYALYLTHKVVVHVSQEQLAKLSIAKESVWMFVLCMITSVLAALLLNKLVEKPFLKLRDRVLKREPKKVWQTMR</sequence>
<dbReference type="EMBL" id="SEWF01000046">
    <property type="protein sequence ID" value="RYU93399.1"/>
    <property type="molecule type" value="Genomic_DNA"/>
</dbReference>
<keyword evidence="2" id="KW-0808">Transferase</keyword>
<keyword evidence="1" id="KW-1133">Transmembrane helix</keyword>
<accession>A0A4Q5LV42</accession>
<comment type="caution">
    <text evidence="2">The sequence shown here is derived from an EMBL/GenBank/DDBJ whole genome shotgun (WGS) entry which is preliminary data.</text>
</comment>
<dbReference type="GO" id="GO:0016746">
    <property type="term" value="F:acyltransferase activity"/>
    <property type="evidence" value="ECO:0007669"/>
    <property type="project" value="UniProtKB-KW"/>
</dbReference>
<reference evidence="2 3" key="1">
    <citation type="submission" date="2019-02" db="EMBL/GenBank/DDBJ databases">
        <title>Bacterial novel species Emticicia sp. 17J42-9 isolated from soil.</title>
        <authorList>
            <person name="Jung H.-Y."/>
        </authorList>
    </citation>
    <scope>NUCLEOTIDE SEQUENCE [LARGE SCALE GENOMIC DNA]</scope>
    <source>
        <strain evidence="2 3">17J42-9</strain>
    </source>
</reference>
<keyword evidence="2" id="KW-0012">Acyltransferase</keyword>
<dbReference type="AlphaFoldDB" id="A0A4Q5LV42"/>
<protein>
    <submittedName>
        <fullName evidence="2">Acyltransferase</fullName>
    </submittedName>
</protein>
<keyword evidence="1" id="KW-0472">Membrane</keyword>